<organism evidence="2 3">
    <name type="scientific">Elongatibacter sediminis</name>
    <dbReference type="NCBI Taxonomy" id="3119006"/>
    <lineage>
        <taxon>Bacteria</taxon>
        <taxon>Pseudomonadati</taxon>
        <taxon>Pseudomonadota</taxon>
        <taxon>Gammaproteobacteria</taxon>
        <taxon>Chromatiales</taxon>
        <taxon>Wenzhouxiangellaceae</taxon>
        <taxon>Elongatibacter</taxon>
    </lineage>
</organism>
<dbReference type="FunFam" id="1.10.287.1080:FF:000001">
    <property type="entry name" value="Nucleoside triphosphate pyrophosphohydrolase"/>
    <property type="match status" value="1"/>
</dbReference>
<dbReference type="GO" id="GO:0046081">
    <property type="term" value="P:dUTP catabolic process"/>
    <property type="evidence" value="ECO:0007669"/>
    <property type="project" value="TreeGrafter"/>
</dbReference>
<dbReference type="NCBIfam" id="TIGR00444">
    <property type="entry name" value="mazG"/>
    <property type="match status" value="1"/>
</dbReference>
<dbReference type="Proteomes" id="UP001359886">
    <property type="component" value="Unassembled WGS sequence"/>
</dbReference>
<feature type="domain" description="NTP pyrophosphohydrolase MazG-like" evidence="1">
    <location>
        <begin position="166"/>
        <end position="228"/>
    </location>
</feature>
<dbReference type="GO" id="GO:0046052">
    <property type="term" value="P:UTP catabolic process"/>
    <property type="evidence" value="ECO:0007669"/>
    <property type="project" value="TreeGrafter"/>
</dbReference>
<dbReference type="InterPro" id="IPR004518">
    <property type="entry name" value="MazG-like_dom"/>
</dbReference>
<dbReference type="GO" id="GO:0006203">
    <property type="term" value="P:dGTP catabolic process"/>
    <property type="evidence" value="ECO:0007669"/>
    <property type="project" value="TreeGrafter"/>
</dbReference>
<evidence type="ECO:0000313" key="3">
    <source>
        <dbReference type="Proteomes" id="UP001359886"/>
    </source>
</evidence>
<dbReference type="InterPro" id="IPR011551">
    <property type="entry name" value="NTP_PyrPHydrolase_MazG"/>
</dbReference>
<proteinExistence type="predicted"/>
<dbReference type="CDD" id="cd11528">
    <property type="entry name" value="NTP-PPase_MazG_Nterm"/>
    <property type="match status" value="1"/>
</dbReference>
<dbReference type="AlphaFoldDB" id="A0AAW9R886"/>
<keyword evidence="2" id="KW-0378">Hydrolase</keyword>
<dbReference type="Gene3D" id="1.10.287.1080">
    <property type="entry name" value="MazG-like"/>
    <property type="match status" value="2"/>
</dbReference>
<dbReference type="PANTHER" id="PTHR30522:SF0">
    <property type="entry name" value="NUCLEOSIDE TRIPHOSPHATE PYROPHOSPHOHYDROLASE"/>
    <property type="match status" value="1"/>
</dbReference>
<accession>A0AAW9R886</accession>
<dbReference type="InterPro" id="IPR048015">
    <property type="entry name" value="NTP-PPase_MazG-like_N"/>
</dbReference>
<dbReference type="InterPro" id="IPR048011">
    <property type="entry name" value="NTP-PPase_MazG-like_C"/>
</dbReference>
<dbReference type="GO" id="GO:0047429">
    <property type="term" value="F:nucleoside triphosphate diphosphatase activity"/>
    <property type="evidence" value="ECO:0007669"/>
    <property type="project" value="UniProtKB-EC"/>
</dbReference>
<dbReference type="EC" id="3.6.1.9" evidence="2"/>
<gene>
    <name evidence="2" type="primary">mazG</name>
    <name evidence="2" type="ORF">V3330_15050</name>
</gene>
<dbReference type="NCBIfam" id="NF007113">
    <property type="entry name" value="PRK09562.1"/>
    <property type="match status" value="1"/>
</dbReference>
<dbReference type="GO" id="GO:0046076">
    <property type="term" value="P:dTTP catabolic process"/>
    <property type="evidence" value="ECO:0007669"/>
    <property type="project" value="TreeGrafter"/>
</dbReference>
<reference evidence="2 3" key="1">
    <citation type="submission" date="2024-02" db="EMBL/GenBank/DDBJ databases">
        <title>A novel Wenzhouxiangellaceae bacterium, isolated from coastal sediments.</title>
        <authorList>
            <person name="Du Z.-J."/>
            <person name="Ye Y.-Q."/>
            <person name="Zhang X.-Y."/>
        </authorList>
    </citation>
    <scope>NUCLEOTIDE SEQUENCE [LARGE SCALE GENOMIC DNA]</scope>
    <source>
        <strain evidence="2 3">CH-27</strain>
    </source>
</reference>
<dbReference type="GO" id="GO:0006950">
    <property type="term" value="P:response to stress"/>
    <property type="evidence" value="ECO:0007669"/>
    <property type="project" value="UniProtKB-ARBA"/>
</dbReference>
<dbReference type="Pfam" id="PF03819">
    <property type="entry name" value="MazG"/>
    <property type="match status" value="2"/>
</dbReference>
<dbReference type="PANTHER" id="PTHR30522">
    <property type="entry name" value="NUCLEOSIDE TRIPHOSPHATE PYROPHOSPHOHYDROLASE"/>
    <property type="match status" value="1"/>
</dbReference>
<dbReference type="RefSeq" id="WP_354696267.1">
    <property type="nucleotide sequence ID" value="NZ_JAZHOG010000010.1"/>
</dbReference>
<dbReference type="GO" id="GO:0046047">
    <property type="term" value="P:TTP catabolic process"/>
    <property type="evidence" value="ECO:0007669"/>
    <property type="project" value="TreeGrafter"/>
</dbReference>
<evidence type="ECO:0000259" key="1">
    <source>
        <dbReference type="Pfam" id="PF03819"/>
    </source>
</evidence>
<feature type="domain" description="NTP pyrophosphohydrolase MazG-like" evidence="1">
    <location>
        <begin position="28"/>
        <end position="101"/>
    </location>
</feature>
<keyword evidence="3" id="KW-1185">Reference proteome</keyword>
<dbReference type="GO" id="GO:0046061">
    <property type="term" value="P:dATP catabolic process"/>
    <property type="evidence" value="ECO:0007669"/>
    <property type="project" value="TreeGrafter"/>
</dbReference>
<protein>
    <submittedName>
        <fullName evidence="2">Nucleoside triphosphate pyrophosphohydrolase</fullName>
        <ecNumber evidence="2">3.6.1.9</ecNumber>
    </submittedName>
</protein>
<name>A0AAW9R886_9GAMM</name>
<dbReference type="CDD" id="cd11529">
    <property type="entry name" value="NTP-PPase_MazG_Cterm"/>
    <property type="match status" value="1"/>
</dbReference>
<sequence length="264" mass="29878">MNNDIGALLDIMQRLRDPEKGCSWDREQTFETIAPYTVEEAYEVADAIERRDLDGLRDELGDLLLQVVFHSQMASEQNAFSWSDVVSAICDKMVRRHPHVFGNEAAGDRDDMRDAWEHAKERERSDRGATSLMDEIPRGMAELQRAMKLQKRAARAGFDWPSAEPVLDKLDEETAEVREAMAGGDADRVEDEVGDLFFVVVNLARKLSVDPGSALRRANAKFEKRFRQVEILAGGRAALDEMDLGQMEDLWVRAKKNEGVSNHE</sequence>
<comment type="caution">
    <text evidence="2">The sequence shown here is derived from an EMBL/GenBank/DDBJ whole genome shotgun (WGS) entry which is preliminary data.</text>
</comment>
<dbReference type="SUPFAM" id="SSF101386">
    <property type="entry name" value="all-alpha NTP pyrophosphatases"/>
    <property type="match status" value="2"/>
</dbReference>
<dbReference type="EMBL" id="JAZHOG010000010">
    <property type="protein sequence ID" value="MEJ8568949.1"/>
    <property type="molecule type" value="Genomic_DNA"/>
</dbReference>
<evidence type="ECO:0000313" key="2">
    <source>
        <dbReference type="EMBL" id="MEJ8568949.1"/>
    </source>
</evidence>